<dbReference type="AlphaFoldDB" id="A7TC23"/>
<reference evidence="2 3" key="1">
    <citation type="journal article" date="2007" name="Science">
        <title>Sea anemone genome reveals ancestral eumetazoan gene repertoire and genomic organization.</title>
        <authorList>
            <person name="Putnam N.H."/>
            <person name="Srivastava M."/>
            <person name="Hellsten U."/>
            <person name="Dirks B."/>
            <person name="Chapman J."/>
            <person name="Salamov A."/>
            <person name="Terry A."/>
            <person name="Shapiro H."/>
            <person name="Lindquist E."/>
            <person name="Kapitonov V.V."/>
            <person name="Jurka J."/>
            <person name="Genikhovich G."/>
            <person name="Grigoriev I.V."/>
            <person name="Lucas S.M."/>
            <person name="Steele R.E."/>
            <person name="Finnerty J.R."/>
            <person name="Technau U."/>
            <person name="Martindale M.Q."/>
            <person name="Rokhsar D.S."/>
        </authorList>
    </citation>
    <scope>NUCLEOTIDE SEQUENCE [LARGE SCALE GENOMIC DNA]</scope>
    <source>
        <strain evidence="3">CH2 X CH6</strain>
    </source>
</reference>
<dbReference type="PANTHER" id="PTHR12839:SF7">
    <property type="entry name" value="REGULATOR OF NONSENSE TRANSCRIPTS 2"/>
    <property type="match status" value="1"/>
</dbReference>
<evidence type="ECO:0000313" key="3">
    <source>
        <dbReference type="Proteomes" id="UP000001593"/>
    </source>
</evidence>
<accession>A7TC23</accession>
<dbReference type="HOGENOM" id="CLU_1323804_0_0_1"/>
<dbReference type="STRING" id="45351.A7TC23"/>
<organism evidence="2 3">
    <name type="scientific">Nematostella vectensis</name>
    <name type="common">Starlet sea anemone</name>
    <dbReference type="NCBI Taxonomy" id="45351"/>
    <lineage>
        <taxon>Eukaryota</taxon>
        <taxon>Metazoa</taxon>
        <taxon>Cnidaria</taxon>
        <taxon>Anthozoa</taxon>
        <taxon>Hexacorallia</taxon>
        <taxon>Actiniaria</taxon>
        <taxon>Edwardsiidae</taxon>
        <taxon>Nematostella</taxon>
    </lineage>
</organism>
<dbReference type="InterPro" id="IPR016024">
    <property type="entry name" value="ARM-type_fold"/>
</dbReference>
<proteinExistence type="predicted"/>
<dbReference type="InParanoid" id="A7TC23"/>
<dbReference type="eggNOG" id="KOG2051">
    <property type="taxonomic scope" value="Eukaryota"/>
</dbReference>
<dbReference type="InterPro" id="IPR039762">
    <property type="entry name" value="Nmd2/UPF2"/>
</dbReference>
<feature type="non-terminal residue" evidence="2">
    <location>
        <position position="1"/>
    </location>
</feature>
<dbReference type="InterPro" id="IPR003890">
    <property type="entry name" value="MIF4G-like_typ-3"/>
</dbReference>
<dbReference type="SUPFAM" id="SSF48371">
    <property type="entry name" value="ARM repeat"/>
    <property type="match status" value="1"/>
</dbReference>
<dbReference type="Pfam" id="PF02854">
    <property type="entry name" value="MIF4G"/>
    <property type="match status" value="1"/>
</dbReference>
<dbReference type="Gene3D" id="1.25.40.180">
    <property type="match status" value="1"/>
</dbReference>
<protein>
    <recommendedName>
        <fullName evidence="1">MIF4G domain-containing protein</fullName>
    </recommendedName>
</protein>
<dbReference type="GO" id="GO:0000184">
    <property type="term" value="P:nuclear-transcribed mRNA catabolic process, nonsense-mediated decay"/>
    <property type="evidence" value="ECO:0007669"/>
    <property type="project" value="InterPro"/>
</dbReference>
<feature type="domain" description="MIF4G" evidence="1">
    <location>
        <begin position="39"/>
        <end position="158"/>
    </location>
</feature>
<keyword evidence="3" id="KW-1185">Reference proteome</keyword>
<name>A7TC23_NEMVE</name>
<feature type="non-terminal residue" evidence="2">
    <location>
        <position position="208"/>
    </location>
</feature>
<dbReference type="PANTHER" id="PTHR12839">
    <property type="entry name" value="NONSENSE-MEDIATED MRNA DECAY PROTEIN 2 UP-FRAMESHIFT SUPPRESSOR 2"/>
    <property type="match status" value="1"/>
</dbReference>
<sequence length="208" mass="23910">RSITEPQRDALTTEFNGLNLSRYIQEAVSIGLCLVTNQADVSCVAHICSLFHQRYQEFSDLLKKELVKVFENYAGKDEDRAANVTRYRVTLRLLGELILCGVFENLNENIKLLGGILNNIANCDKESHIYVQVIISFAKHCGEDFAGVLSRKHRALVEKHNITWPYTGIIPRDAQASFRHLLQSYYKTLAKHLLQVHKDLQNRERQNR</sequence>
<dbReference type="EMBL" id="DS475928">
    <property type="protein sequence ID" value="EDO26421.1"/>
    <property type="molecule type" value="Genomic_DNA"/>
</dbReference>
<dbReference type="GO" id="GO:0003723">
    <property type="term" value="F:RNA binding"/>
    <property type="evidence" value="ECO:0007669"/>
    <property type="project" value="InterPro"/>
</dbReference>
<evidence type="ECO:0000313" key="2">
    <source>
        <dbReference type="EMBL" id="EDO26421.1"/>
    </source>
</evidence>
<evidence type="ECO:0000259" key="1">
    <source>
        <dbReference type="Pfam" id="PF02854"/>
    </source>
</evidence>
<dbReference type="PhylomeDB" id="A7TC23"/>
<dbReference type="Proteomes" id="UP000001593">
    <property type="component" value="Unassembled WGS sequence"/>
</dbReference>
<gene>
    <name evidence="2" type="ORF">NEMVEDRAFT_v1g5094</name>
</gene>